<dbReference type="Pfam" id="PF01510">
    <property type="entry name" value="Amidase_2"/>
    <property type="match status" value="1"/>
</dbReference>
<dbReference type="GO" id="GO:0071555">
    <property type="term" value="P:cell wall organization"/>
    <property type="evidence" value="ECO:0007669"/>
    <property type="project" value="UniProtKB-KW"/>
</dbReference>
<dbReference type="PANTHER" id="PTHR30417">
    <property type="entry name" value="N-ACETYLMURAMOYL-L-ALANINE AMIDASE AMID"/>
    <property type="match status" value="1"/>
</dbReference>
<feature type="chain" id="PRO_5016337041" description="N-acetylmuramoyl-L-alanine amidase" evidence="6">
    <location>
        <begin position="29"/>
        <end position="675"/>
    </location>
</feature>
<comment type="catalytic activity">
    <reaction evidence="1">
        <text>Hydrolyzes the link between N-acetylmuramoyl residues and L-amino acid residues in certain cell-wall glycopeptides.</text>
        <dbReference type="EC" id="3.5.1.28"/>
    </reaction>
</comment>
<dbReference type="GO" id="GO:0008745">
    <property type="term" value="F:N-acetylmuramoyl-L-alanine amidase activity"/>
    <property type="evidence" value="ECO:0007669"/>
    <property type="project" value="UniProtKB-EC"/>
</dbReference>
<evidence type="ECO:0000256" key="4">
    <source>
        <dbReference type="ARBA" id="ARBA00023316"/>
    </source>
</evidence>
<evidence type="ECO:0000256" key="3">
    <source>
        <dbReference type="ARBA" id="ARBA00022801"/>
    </source>
</evidence>
<dbReference type="CDD" id="cd06583">
    <property type="entry name" value="PGRP"/>
    <property type="match status" value="1"/>
</dbReference>
<dbReference type="GO" id="GO:0009253">
    <property type="term" value="P:peptidoglycan catabolic process"/>
    <property type="evidence" value="ECO:0007669"/>
    <property type="project" value="InterPro"/>
</dbReference>
<keyword evidence="9" id="KW-1185">Reference proteome</keyword>
<sequence>MLITKKQVNGRAIACAVIMGCVSNLAFAKSTSASQQHTNELKQEQKLVNAPDAYVSEQKFQQQLSEKLNQKTLKRQAYKQHFYDAYAAFPQLPAGLLEAIAFSASRWSQDNASLEPSKSGKRASDISYGHTERPVAHGIMGLYHKNHVFRDVASEAAKAYRVPVEDVLFDARTNIIATAALLDQWRQASGLHQPDLEQMRPLLEKLSGLEETGAAKSSVKQYALDSYVFDVLSALDRGVDDQGIDVKQHSIQWQKVFDQQTLLKLRAPMLKMDMSKDQIEIPGYDYDVQSETYQPKQKDASKNQSSLNAGQTKGQLQPPSILSTDYGPARYVQSPYHGSRGSSGTSAVTVHTTQGSYAGTISWFRNNPYSVSAHYVIRSSDGQITQMVREYRKAHHVGVHNPYTLGIEHEGYVNNPSYYTNAMYNASANLVKHFCSRHSINCSTAYRGSPSSGIKVLPSSVKIKGHQHFSNQTHTDPGIYWNWSGYYQRINGSGSPNDKMLDNFENSEGHFIHTPAYSGSTKGISSASTASRTSALSRNGQYSEQIKLVDNKYSNANWSVRFLSGGGSPSNNQQLSKAGGRIGFWVYSGGSGLSAAMSADDSDGTERTIARSIPANRWTYLEWKLDDSKQWRSWVGGNGIISASSVTLDAIWFYRNQTSYNVYLYIDDVQYRFEG</sequence>
<dbReference type="EC" id="3.5.1.28" evidence="2"/>
<feature type="domain" description="N-acetylmuramoyl-L-alanine amidase" evidence="7">
    <location>
        <begin position="334"/>
        <end position="478"/>
    </location>
</feature>
<dbReference type="PANTHER" id="PTHR30417:SF1">
    <property type="entry name" value="N-ACETYLMURAMOYL-L-ALANINE AMIDASE AMID"/>
    <property type="match status" value="1"/>
</dbReference>
<organism evidence="8 9">
    <name type="scientific">Pleionea mediterranea</name>
    <dbReference type="NCBI Taxonomy" id="523701"/>
    <lineage>
        <taxon>Bacteria</taxon>
        <taxon>Pseudomonadati</taxon>
        <taxon>Pseudomonadota</taxon>
        <taxon>Gammaproteobacteria</taxon>
        <taxon>Oceanospirillales</taxon>
        <taxon>Pleioneaceae</taxon>
        <taxon>Pleionea</taxon>
    </lineage>
</organism>
<evidence type="ECO:0000256" key="1">
    <source>
        <dbReference type="ARBA" id="ARBA00001561"/>
    </source>
</evidence>
<evidence type="ECO:0000259" key="7">
    <source>
        <dbReference type="SMART" id="SM00644"/>
    </source>
</evidence>
<dbReference type="Proteomes" id="UP000245790">
    <property type="component" value="Unassembled WGS sequence"/>
</dbReference>
<dbReference type="GO" id="GO:0009254">
    <property type="term" value="P:peptidoglycan turnover"/>
    <property type="evidence" value="ECO:0007669"/>
    <property type="project" value="TreeGrafter"/>
</dbReference>
<evidence type="ECO:0000313" key="9">
    <source>
        <dbReference type="Proteomes" id="UP000245790"/>
    </source>
</evidence>
<name>A0A316F7V9_9GAMM</name>
<dbReference type="InterPro" id="IPR002502">
    <property type="entry name" value="Amidase_domain"/>
</dbReference>
<dbReference type="Gene3D" id="3.40.80.10">
    <property type="entry name" value="Peptidoglycan recognition protein-like"/>
    <property type="match status" value="1"/>
</dbReference>
<dbReference type="SMART" id="SM00644">
    <property type="entry name" value="Ami_2"/>
    <property type="match status" value="1"/>
</dbReference>
<feature type="signal peptide" evidence="6">
    <location>
        <begin position="1"/>
        <end position="28"/>
    </location>
</feature>
<evidence type="ECO:0000256" key="5">
    <source>
        <dbReference type="SAM" id="MobiDB-lite"/>
    </source>
</evidence>
<evidence type="ECO:0000313" key="8">
    <source>
        <dbReference type="EMBL" id="PWK42831.1"/>
    </source>
</evidence>
<dbReference type="RefSeq" id="WP_109765098.1">
    <property type="nucleotide sequence ID" value="NZ_QGGU01000017.1"/>
</dbReference>
<dbReference type="EMBL" id="QGGU01000017">
    <property type="protein sequence ID" value="PWK42831.1"/>
    <property type="molecule type" value="Genomic_DNA"/>
</dbReference>
<dbReference type="InterPro" id="IPR051206">
    <property type="entry name" value="NAMLAA_amidase_2"/>
</dbReference>
<evidence type="ECO:0000256" key="6">
    <source>
        <dbReference type="SAM" id="SignalP"/>
    </source>
</evidence>
<proteinExistence type="predicted"/>
<feature type="region of interest" description="Disordered" evidence="5">
    <location>
        <begin position="292"/>
        <end position="320"/>
    </location>
</feature>
<feature type="compositionally biased region" description="Polar residues" evidence="5">
    <location>
        <begin position="302"/>
        <end position="320"/>
    </location>
</feature>
<accession>A0A316F7V9</accession>
<dbReference type="AlphaFoldDB" id="A0A316F7V9"/>
<evidence type="ECO:0000256" key="2">
    <source>
        <dbReference type="ARBA" id="ARBA00011901"/>
    </source>
</evidence>
<reference evidence="8 9" key="1">
    <citation type="submission" date="2018-05" db="EMBL/GenBank/DDBJ databases">
        <title>Genomic Encyclopedia of Type Strains, Phase IV (KMG-IV): sequencing the most valuable type-strain genomes for metagenomic binning, comparative biology and taxonomic classification.</title>
        <authorList>
            <person name="Goeker M."/>
        </authorList>
    </citation>
    <scope>NUCLEOTIDE SEQUENCE [LARGE SCALE GENOMIC DNA]</scope>
    <source>
        <strain evidence="8 9">DSM 25350</strain>
    </source>
</reference>
<keyword evidence="4" id="KW-0961">Cell wall biogenesis/degradation</keyword>
<keyword evidence="3" id="KW-0378">Hydrolase</keyword>
<dbReference type="InterPro" id="IPR036505">
    <property type="entry name" value="Amidase/PGRP_sf"/>
</dbReference>
<gene>
    <name evidence="8" type="ORF">C8D97_11733</name>
</gene>
<dbReference type="SUPFAM" id="SSF55846">
    <property type="entry name" value="N-acetylmuramoyl-L-alanine amidase-like"/>
    <property type="match status" value="1"/>
</dbReference>
<keyword evidence="6" id="KW-0732">Signal</keyword>
<dbReference type="OrthoDB" id="66275at2"/>
<protein>
    <recommendedName>
        <fullName evidence="2">N-acetylmuramoyl-L-alanine amidase</fullName>
        <ecNumber evidence="2">3.5.1.28</ecNumber>
    </recommendedName>
</protein>
<comment type="caution">
    <text evidence="8">The sequence shown here is derived from an EMBL/GenBank/DDBJ whole genome shotgun (WGS) entry which is preliminary data.</text>
</comment>